<proteinExistence type="predicted"/>
<organism evidence="1 2">
    <name type="scientific">Bulleidia extructa W1219</name>
    <dbReference type="NCBI Taxonomy" id="679192"/>
    <lineage>
        <taxon>Bacteria</taxon>
        <taxon>Bacillati</taxon>
        <taxon>Bacillota</taxon>
        <taxon>Erysipelotrichia</taxon>
        <taxon>Erysipelotrichales</taxon>
        <taxon>Erysipelotrichaceae</taxon>
        <taxon>Bulleidia</taxon>
    </lineage>
</organism>
<gene>
    <name evidence="1" type="ORF">HMPREF9013_1382</name>
</gene>
<protein>
    <submittedName>
        <fullName evidence="1">Uncharacterized protein</fullName>
    </submittedName>
</protein>
<evidence type="ECO:0000313" key="1">
    <source>
        <dbReference type="EMBL" id="EFC05357.1"/>
    </source>
</evidence>
<dbReference type="RefSeq" id="WP_006627497.1">
    <property type="nucleotide sequence ID" value="NZ_ADFR01000015.1"/>
</dbReference>
<sequence>MNAHVDAGAAALAGAIFGGIGSLPSGLSALYAYSIADTVDYNANRPGNGVILDVNWWLTYRCYPREGWFCVLGRVCISFIGNYF</sequence>
<evidence type="ECO:0000313" key="2">
    <source>
        <dbReference type="Proteomes" id="UP000005017"/>
    </source>
</evidence>
<accession>D2MQ34</accession>
<dbReference type="Proteomes" id="UP000005017">
    <property type="component" value="Unassembled WGS sequence"/>
</dbReference>
<name>D2MQ34_9FIRM</name>
<dbReference type="EMBL" id="ADFR01000015">
    <property type="protein sequence ID" value="EFC05357.1"/>
    <property type="molecule type" value="Genomic_DNA"/>
</dbReference>
<reference evidence="2" key="1">
    <citation type="submission" date="2009-12" db="EMBL/GenBank/DDBJ databases">
        <title>Sequence of Clostridiales genomosp. BVAB3 str. UPII9-5.</title>
        <authorList>
            <person name="Madupu R."/>
            <person name="Durkin A.S."/>
            <person name="Torralba M."/>
            <person name="Methe B."/>
            <person name="Sutton G.G."/>
            <person name="Strausberg R.L."/>
            <person name="Nelson K.E."/>
        </authorList>
    </citation>
    <scope>NUCLEOTIDE SEQUENCE [LARGE SCALE GENOMIC DNA]</scope>
    <source>
        <strain evidence="2">W1219</strain>
    </source>
</reference>
<comment type="caution">
    <text evidence="1">The sequence shown here is derived from an EMBL/GenBank/DDBJ whole genome shotgun (WGS) entry which is preliminary data.</text>
</comment>
<keyword evidence="2" id="KW-1185">Reference proteome</keyword>
<dbReference type="AlphaFoldDB" id="D2MQ34"/>